<dbReference type="AlphaFoldDB" id="A0A9D0Z8L4"/>
<dbReference type="GO" id="GO:0003676">
    <property type="term" value="F:nucleic acid binding"/>
    <property type="evidence" value="ECO:0007669"/>
    <property type="project" value="InterPro"/>
</dbReference>
<comment type="caution">
    <text evidence="3">The sequence shown here is derived from an EMBL/GenBank/DDBJ whole genome shotgun (WGS) entry which is preliminary data.</text>
</comment>
<proteinExistence type="inferred from homology"/>
<organism evidence="3 4">
    <name type="scientific">Candidatus Avoscillospira stercorigallinarum</name>
    <dbReference type="NCBI Taxonomy" id="2840708"/>
    <lineage>
        <taxon>Bacteria</taxon>
        <taxon>Bacillati</taxon>
        <taxon>Bacillota</taxon>
        <taxon>Clostridia</taxon>
        <taxon>Eubacteriales</taxon>
        <taxon>Oscillospiraceae</taxon>
        <taxon>Oscillospiraceae incertae sedis</taxon>
        <taxon>Candidatus Avoscillospira</taxon>
    </lineage>
</organism>
<accession>A0A9D0Z8L4</accession>
<dbReference type="Gene3D" id="3.40.1350.10">
    <property type="match status" value="1"/>
</dbReference>
<dbReference type="Pfam" id="PF02021">
    <property type="entry name" value="UPF0102"/>
    <property type="match status" value="1"/>
</dbReference>
<sequence length="121" mass="14217">MARSSLTGPWGEALAADYLRKKRYSIVACNYRSKFGEIDLIAANRRYLVFVEVKLRKSARFAEAREYVGREKQDRLRTTALLWLQQNPDRRQPRFDVIEIYAPQGIETPNPDIVHWEDAFQ</sequence>
<dbReference type="NCBIfam" id="NF009150">
    <property type="entry name" value="PRK12497.1-3"/>
    <property type="match status" value="1"/>
</dbReference>
<reference evidence="3" key="1">
    <citation type="submission" date="2020-10" db="EMBL/GenBank/DDBJ databases">
        <authorList>
            <person name="Gilroy R."/>
        </authorList>
    </citation>
    <scope>NUCLEOTIDE SEQUENCE</scope>
    <source>
        <strain evidence="3">ChiSjej2B20-13462</strain>
    </source>
</reference>
<protein>
    <recommendedName>
        <fullName evidence="2">UPF0102 protein IAA67_09645</fullName>
    </recommendedName>
</protein>
<dbReference type="NCBIfam" id="TIGR00252">
    <property type="entry name" value="YraN family protein"/>
    <property type="match status" value="1"/>
</dbReference>
<evidence type="ECO:0000313" key="4">
    <source>
        <dbReference type="Proteomes" id="UP000886874"/>
    </source>
</evidence>
<evidence type="ECO:0000256" key="1">
    <source>
        <dbReference type="ARBA" id="ARBA00006738"/>
    </source>
</evidence>
<dbReference type="InterPro" id="IPR011856">
    <property type="entry name" value="tRNA_endonuc-like_dom_sf"/>
</dbReference>
<evidence type="ECO:0000256" key="2">
    <source>
        <dbReference type="HAMAP-Rule" id="MF_00048"/>
    </source>
</evidence>
<dbReference type="Proteomes" id="UP000886874">
    <property type="component" value="Unassembled WGS sequence"/>
</dbReference>
<dbReference type="PANTHER" id="PTHR34039">
    <property type="entry name" value="UPF0102 PROTEIN YRAN"/>
    <property type="match status" value="1"/>
</dbReference>
<dbReference type="EMBL" id="DVFN01000138">
    <property type="protein sequence ID" value="HIQ70576.1"/>
    <property type="molecule type" value="Genomic_DNA"/>
</dbReference>
<dbReference type="PANTHER" id="PTHR34039:SF1">
    <property type="entry name" value="UPF0102 PROTEIN YRAN"/>
    <property type="match status" value="1"/>
</dbReference>
<dbReference type="InterPro" id="IPR003509">
    <property type="entry name" value="UPF0102_YraN-like"/>
</dbReference>
<dbReference type="InterPro" id="IPR011335">
    <property type="entry name" value="Restrct_endonuc-II-like"/>
</dbReference>
<dbReference type="HAMAP" id="MF_00048">
    <property type="entry name" value="UPF0102"/>
    <property type="match status" value="1"/>
</dbReference>
<name>A0A9D0Z8L4_9FIRM</name>
<reference evidence="3" key="2">
    <citation type="journal article" date="2021" name="PeerJ">
        <title>Extensive microbial diversity within the chicken gut microbiome revealed by metagenomics and culture.</title>
        <authorList>
            <person name="Gilroy R."/>
            <person name="Ravi A."/>
            <person name="Getino M."/>
            <person name="Pursley I."/>
            <person name="Horton D.L."/>
            <person name="Alikhan N.F."/>
            <person name="Baker D."/>
            <person name="Gharbi K."/>
            <person name="Hall N."/>
            <person name="Watson M."/>
            <person name="Adriaenssens E.M."/>
            <person name="Foster-Nyarko E."/>
            <person name="Jarju S."/>
            <person name="Secka A."/>
            <person name="Antonio M."/>
            <person name="Oren A."/>
            <person name="Chaudhuri R.R."/>
            <person name="La Ragione R."/>
            <person name="Hildebrand F."/>
            <person name="Pallen M.J."/>
        </authorList>
    </citation>
    <scope>NUCLEOTIDE SEQUENCE</scope>
    <source>
        <strain evidence="3">ChiSjej2B20-13462</strain>
    </source>
</reference>
<comment type="similarity">
    <text evidence="1 2">Belongs to the UPF0102 family.</text>
</comment>
<dbReference type="SUPFAM" id="SSF52980">
    <property type="entry name" value="Restriction endonuclease-like"/>
    <property type="match status" value="1"/>
</dbReference>
<evidence type="ECO:0000313" key="3">
    <source>
        <dbReference type="EMBL" id="HIQ70576.1"/>
    </source>
</evidence>
<dbReference type="CDD" id="cd20736">
    <property type="entry name" value="PoNe_Nuclease"/>
    <property type="match status" value="1"/>
</dbReference>
<gene>
    <name evidence="3" type="ORF">IAA67_09645</name>
</gene>